<comment type="caution">
    <text evidence="8">The sequence shown here is derived from an EMBL/GenBank/DDBJ whole genome shotgun (WGS) entry which is preliminary data.</text>
</comment>
<proteinExistence type="inferred from homology"/>
<accession>A0A840D0J6</accession>
<protein>
    <recommendedName>
        <fullName evidence="10">TonB-dependent receptor</fullName>
    </recommendedName>
</protein>
<gene>
    <name evidence="8" type="ORF">GGR06_002916</name>
</gene>
<dbReference type="InterPro" id="IPR037066">
    <property type="entry name" value="Plug_dom_sf"/>
</dbReference>
<dbReference type="SUPFAM" id="SSF56935">
    <property type="entry name" value="Porins"/>
    <property type="match status" value="1"/>
</dbReference>
<dbReference type="GO" id="GO:0009279">
    <property type="term" value="C:cell outer membrane"/>
    <property type="evidence" value="ECO:0007669"/>
    <property type="project" value="UniProtKB-SubCell"/>
</dbReference>
<dbReference type="InterPro" id="IPR008969">
    <property type="entry name" value="CarboxyPept-like_regulatory"/>
</dbReference>
<dbReference type="Pfam" id="PF07715">
    <property type="entry name" value="Plug"/>
    <property type="match status" value="1"/>
</dbReference>
<keyword evidence="4" id="KW-0798">TonB box</keyword>
<feature type="domain" description="TonB-dependent receptor plug" evidence="7">
    <location>
        <begin position="124"/>
        <end position="210"/>
    </location>
</feature>
<organism evidence="8 9">
    <name type="scientific">Bacteroides reticulotermitis</name>
    <dbReference type="NCBI Taxonomy" id="1133319"/>
    <lineage>
        <taxon>Bacteria</taxon>
        <taxon>Pseudomonadati</taxon>
        <taxon>Bacteroidota</taxon>
        <taxon>Bacteroidia</taxon>
        <taxon>Bacteroidales</taxon>
        <taxon>Bacteroidaceae</taxon>
        <taxon>Bacteroides</taxon>
    </lineage>
</organism>
<evidence type="ECO:0008006" key="10">
    <source>
        <dbReference type="Google" id="ProtNLM"/>
    </source>
</evidence>
<dbReference type="AlphaFoldDB" id="A0A840D0J6"/>
<feature type="domain" description="TonB-dependent receptor-like beta-barrel" evidence="6">
    <location>
        <begin position="380"/>
        <end position="852"/>
    </location>
</feature>
<evidence type="ECO:0000259" key="6">
    <source>
        <dbReference type="Pfam" id="PF00593"/>
    </source>
</evidence>
<dbReference type="RefSeq" id="WP_044162321.1">
    <property type="nucleotide sequence ID" value="NZ_JACIER010000012.1"/>
</dbReference>
<evidence type="ECO:0000256" key="4">
    <source>
        <dbReference type="RuleBase" id="RU003357"/>
    </source>
</evidence>
<feature type="signal peptide" evidence="5">
    <location>
        <begin position="1"/>
        <end position="20"/>
    </location>
</feature>
<dbReference type="Pfam" id="PF00593">
    <property type="entry name" value="TonB_dep_Rec_b-barrel"/>
    <property type="match status" value="1"/>
</dbReference>
<evidence type="ECO:0000313" key="8">
    <source>
        <dbReference type="EMBL" id="MBB4045106.1"/>
    </source>
</evidence>
<keyword evidence="5" id="KW-0732">Signal</keyword>
<dbReference type="PANTHER" id="PTHR40980:SF5">
    <property type="entry name" value="TONB-DEPENDENT RECEPTOR"/>
    <property type="match status" value="1"/>
</dbReference>
<dbReference type="InterPro" id="IPR036942">
    <property type="entry name" value="Beta-barrel_TonB_sf"/>
</dbReference>
<dbReference type="Pfam" id="PF13715">
    <property type="entry name" value="CarbopepD_reg_2"/>
    <property type="match status" value="1"/>
</dbReference>
<feature type="chain" id="PRO_5032853965" description="TonB-dependent receptor" evidence="5">
    <location>
        <begin position="21"/>
        <end position="892"/>
    </location>
</feature>
<dbReference type="PANTHER" id="PTHR40980">
    <property type="entry name" value="PLUG DOMAIN-CONTAINING PROTEIN"/>
    <property type="match status" value="1"/>
</dbReference>
<keyword evidence="3" id="KW-0998">Cell outer membrane</keyword>
<keyword evidence="2 4" id="KW-0472">Membrane</keyword>
<comment type="subcellular location">
    <subcellularLocation>
        <location evidence="1 4">Cell outer membrane</location>
    </subcellularLocation>
</comment>
<dbReference type="InterPro" id="IPR000531">
    <property type="entry name" value="Beta-barrel_TonB"/>
</dbReference>
<dbReference type="Gene3D" id="2.60.40.1120">
    <property type="entry name" value="Carboxypeptidase-like, regulatory domain"/>
    <property type="match status" value="1"/>
</dbReference>
<dbReference type="SUPFAM" id="SSF49464">
    <property type="entry name" value="Carboxypeptidase regulatory domain-like"/>
    <property type="match status" value="1"/>
</dbReference>
<dbReference type="InterPro" id="IPR012910">
    <property type="entry name" value="Plug_dom"/>
</dbReference>
<sequence length="892" mass="100431">MKKQISICLLLLLFTLEVAAGVIKGTIIDKQTREPLTGAIIQLVGTQIGVVADLDGKYSCNAKSNTYTIQVKYVGYKTIQQTVTIGSDTTIDFEMETDVHTLGDVTVTARKNLEGEKMLMLERQQATLAIENMGAKEMSLKGISHVQDGVKKITGISIADAGQLIVRGLGDRYSTTTLNGLPIASPNPDNKLIPLDLFPSSAVKNITVSKVYEAGAFADYSGAHIDISTKENAGTDFFSVDFNVGGKFNTLFKDFYSMDREKSLFFNPSVDQRALDMDKQEFESYVKTKNIFNTSFQVKKKSALPEFGGNIGFGKSWNIASQRLSILGSLGVGNDIQSMENAYVRTLEAGGNTINRFDYNSYATELKIAGLANVGYTLRQADRIGYTFFYARNAIDTYMRREGVDYDSHELIGSNGVTHIYTLQNHQLNGHHEFGKQWDINWSGSYSTTGSDEPDRRQIMFEKDGSNLKLFKLNQQETMRYFGSLSEDEWVADVRSSYKFQEKNLLRFGLTYKDKKRDYSSSRFYYNLSKLYPEISDIYSTDGYINQENVANGTLVINRNQQPKDNYQAGNSIYAGFLETEYYPIRQLLVNLGIRYERSEQWVDYYTDGGQAKRSELKSDDLFPALNLKYTFDKDNSLRFSFSRTITRPSFIEMAPFLYQESYGSAQIRGNADLKNGYNYNADLRYELYDSNNSNNLFAVTGYAKILEDPIERIQMLAGGSAVHSFQNADTGFAAGVELEIRREVMRNLRVGVNGTYMYTNVKLPEEGGSYTNSERSLQGASPYLVNADISYTPQIRHNNQLALALLYNVQGPRIHAVGISGLGDVKQRAVHTLNFVGSYEINKHFSLKLQLKDLLNQDIIFKQEIIKTGQELEVERFKKGTGIEVGFTYKL</sequence>
<evidence type="ECO:0000256" key="3">
    <source>
        <dbReference type="ARBA" id="ARBA00023237"/>
    </source>
</evidence>
<dbReference type="Proteomes" id="UP000560658">
    <property type="component" value="Unassembled WGS sequence"/>
</dbReference>
<reference evidence="8" key="1">
    <citation type="submission" date="2020-08" db="EMBL/GenBank/DDBJ databases">
        <title>Genomic Encyclopedia of Type Strains, Phase IV (KMG-IV): sequencing the most valuable type-strain genomes for metagenomic binning, comparative biology and taxonomic classification.</title>
        <authorList>
            <person name="Goeker M."/>
        </authorList>
    </citation>
    <scope>NUCLEOTIDE SEQUENCE [LARGE SCALE GENOMIC DNA]</scope>
    <source>
        <strain evidence="8">DSM 105720</strain>
    </source>
</reference>
<name>A0A840D0J6_9BACE</name>
<evidence type="ECO:0000313" key="9">
    <source>
        <dbReference type="Proteomes" id="UP000560658"/>
    </source>
</evidence>
<dbReference type="Gene3D" id="2.40.170.20">
    <property type="entry name" value="TonB-dependent receptor, beta-barrel domain"/>
    <property type="match status" value="1"/>
</dbReference>
<evidence type="ECO:0000256" key="1">
    <source>
        <dbReference type="ARBA" id="ARBA00004442"/>
    </source>
</evidence>
<dbReference type="EMBL" id="JACIER010000012">
    <property type="protein sequence ID" value="MBB4045106.1"/>
    <property type="molecule type" value="Genomic_DNA"/>
</dbReference>
<evidence type="ECO:0000256" key="2">
    <source>
        <dbReference type="ARBA" id="ARBA00023136"/>
    </source>
</evidence>
<evidence type="ECO:0000256" key="5">
    <source>
        <dbReference type="SAM" id="SignalP"/>
    </source>
</evidence>
<dbReference type="Gene3D" id="2.170.130.10">
    <property type="entry name" value="TonB-dependent receptor, plug domain"/>
    <property type="match status" value="1"/>
</dbReference>
<comment type="similarity">
    <text evidence="4">Belongs to the TonB-dependent receptor family.</text>
</comment>
<evidence type="ECO:0000259" key="7">
    <source>
        <dbReference type="Pfam" id="PF07715"/>
    </source>
</evidence>
<keyword evidence="9" id="KW-1185">Reference proteome</keyword>